<gene>
    <name evidence="1" type="ORF">SBF1_3930006</name>
</gene>
<name>A0A2U3L747_9FIRM</name>
<dbReference type="Proteomes" id="UP000238916">
    <property type="component" value="Unassembled WGS sequence"/>
</dbReference>
<organism evidence="1 2">
    <name type="scientific">Candidatus Desulfosporosinus infrequens</name>
    <dbReference type="NCBI Taxonomy" id="2043169"/>
    <lineage>
        <taxon>Bacteria</taxon>
        <taxon>Bacillati</taxon>
        <taxon>Bacillota</taxon>
        <taxon>Clostridia</taxon>
        <taxon>Eubacteriales</taxon>
        <taxon>Desulfitobacteriaceae</taxon>
        <taxon>Desulfosporosinus</taxon>
    </lineage>
</organism>
<accession>A0A2U3L747</accession>
<evidence type="ECO:0000313" key="1">
    <source>
        <dbReference type="EMBL" id="SPF47579.1"/>
    </source>
</evidence>
<protein>
    <submittedName>
        <fullName evidence="1">Uncharacterized protein</fullName>
    </submittedName>
</protein>
<dbReference type="EMBL" id="OMOF01000327">
    <property type="protein sequence ID" value="SPF47579.1"/>
    <property type="molecule type" value="Genomic_DNA"/>
</dbReference>
<dbReference type="AlphaFoldDB" id="A0A2U3L747"/>
<reference evidence="2" key="1">
    <citation type="submission" date="2018-02" db="EMBL/GenBank/DDBJ databases">
        <authorList>
            <person name="Hausmann B."/>
        </authorList>
    </citation>
    <scope>NUCLEOTIDE SEQUENCE [LARGE SCALE GENOMIC DNA]</scope>
    <source>
        <strain evidence="2">Peat soil MAG SbF1</strain>
    </source>
</reference>
<evidence type="ECO:0000313" key="2">
    <source>
        <dbReference type="Proteomes" id="UP000238916"/>
    </source>
</evidence>
<proteinExistence type="predicted"/>
<sequence length="39" mass="4766">MKRIALQMKEKCHINNIFLCYNLFILTNLNTHFKRTLLK</sequence>